<feature type="domain" description="RNA-polymerase II-associated protein 3-like C-terminal" evidence="6">
    <location>
        <begin position="464"/>
        <end position="551"/>
    </location>
</feature>
<dbReference type="InterPro" id="IPR011990">
    <property type="entry name" value="TPR-like_helical_dom_sf"/>
</dbReference>
<dbReference type="InterPro" id="IPR025986">
    <property type="entry name" value="RPAP3-like_C"/>
</dbReference>
<name>A0A0D3JQT2_EMIH1</name>
<dbReference type="HOGENOM" id="CLU_468089_0_0_1"/>
<dbReference type="PaxDb" id="2903-EOD25867"/>
<evidence type="ECO:0000256" key="2">
    <source>
        <dbReference type="ARBA" id="ARBA00022490"/>
    </source>
</evidence>
<dbReference type="KEGG" id="ehx:EMIHUDRAFT_100775"/>
<keyword evidence="8" id="KW-1185">Reference proteome</keyword>
<evidence type="ECO:0000259" key="6">
    <source>
        <dbReference type="Pfam" id="PF13877"/>
    </source>
</evidence>
<evidence type="ECO:0000256" key="4">
    <source>
        <dbReference type="ARBA" id="ARBA00022803"/>
    </source>
</evidence>
<accession>A0A0D3JQT2</accession>
<dbReference type="SMART" id="SM00028">
    <property type="entry name" value="TPR"/>
    <property type="match status" value="4"/>
</dbReference>
<feature type="region of interest" description="Disordered" evidence="5">
    <location>
        <begin position="228"/>
        <end position="269"/>
    </location>
</feature>
<dbReference type="PANTHER" id="PTHR45984">
    <property type="entry name" value="RNA (RNA) POLYMERASE II ASSOCIATED PROTEIN HOMOLOG"/>
    <property type="match status" value="1"/>
</dbReference>
<reference evidence="8" key="1">
    <citation type="journal article" date="2013" name="Nature">
        <title>Pan genome of the phytoplankton Emiliania underpins its global distribution.</title>
        <authorList>
            <person name="Read B.A."/>
            <person name="Kegel J."/>
            <person name="Klute M.J."/>
            <person name="Kuo A."/>
            <person name="Lefebvre S.C."/>
            <person name="Maumus F."/>
            <person name="Mayer C."/>
            <person name="Miller J."/>
            <person name="Monier A."/>
            <person name="Salamov A."/>
            <person name="Young J."/>
            <person name="Aguilar M."/>
            <person name="Claverie J.M."/>
            <person name="Frickenhaus S."/>
            <person name="Gonzalez K."/>
            <person name="Herman E.K."/>
            <person name="Lin Y.C."/>
            <person name="Napier J."/>
            <person name="Ogata H."/>
            <person name="Sarno A.F."/>
            <person name="Shmutz J."/>
            <person name="Schroeder D."/>
            <person name="de Vargas C."/>
            <person name="Verret F."/>
            <person name="von Dassow P."/>
            <person name="Valentin K."/>
            <person name="Van de Peer Y."/>
            <person name="Wheeler G."/>
            <person name="Dacks J.B."/>
            <person name="Delwiche C.F."/>
            <person name="Dyhrman S.T."/>
            <person name="Glockner G."/>
            <person name="John U."/>
            <person name="Richards T."/>
            <person name="Worden A.Z."/>
            <person name="Zhang X."/>
            <person name="Grigoriev I.V."/>
            <person name="Allen A.E."/>
            <person name="Bidle K."/>
            <person name="Borodovsky M."/>
            <person name="Bowler C."/>
            <person name="Brownlee C."/>
            <person name="Cock J.M."/>
            <person name="Elias M."/>
            <person name="Gladyshev V.N."/>
            <person name="Groth M."/>
            <person name="Guda C."/>
            <person name="Hadaegh A."/>
            <person name="Iglesias-Rodriguez M.D."/>
            <person name="Jenkins J."/>
            <person name="Jones B.M."/>
            <person name="Lawson T."/>
            <person name="Leese F."/>
            <person name="Lindquist E."/>
            <person name="Lobanov A."/>
            <person name="Lomsadze A."/>
            <person name="Malik S.B."/>
            <person name="Marsh M.E."/>
            <person name="Mackinder L."/>
            <person name="Mock T."/>
            <person name="Mueller-Roeber B."/>
            <person name="Pagarete A."/>
            <person name="Parker M."/>
            <person name="Probert I."/>
            <person name="Quesneville H."/>
            <person name="Raines C."/>
            <person name="Rensing S.A."/>
            <person name="Riano-Pachon D.M."/>
            <person name="Richier S."/>
            <person name="Rokitta S."/>
            <person name="Shiraiwa Y."/>
            <person name="Soanes D.M."/>
            <person name="van der Giezen M."/>
            <person name="Wahlund T.M."/>
            <person name="Williams B."/>
            <person name="Wilson W."/>
            <person name="Wolfe G."/>
            <person name="Wurch L.L."/>
        </authorList>
    </citation>
    <scope>NUCLEOTIDE SEQUENCE</scope>
</reference>
<evidence type="ECO:0000313" key="7">
    <source>
        <dbReference type="EnsemblProtists" id="EOD25867"/>
    </source>
</evidence>
<dbReference type="GO" id="GO:0031072">
    <property type="term" value="F:heat shock protein binding"/>
    <property type="evidence" value="ECO:0007669"/>
    <property type="project" value="TreeGrafter"/>
</dbReference>
<dbReference type="GeneID" id="17271413"/>
<evidence type="ECO:0000256" key="3">
    <source>
        <dbReference type="ARBA" id="ARBA00022737"/>
    </source>
</evidence>
<keyword evidence="3" id="KW-0677">Repeat</keyword>
<feature type="region of interest" description="Disordered" evidence="5">
    <location>
        <begin position="1"/>
        <end position="42"/>
    </location>
</feature>
<dbReference type="RefSeq" id="XP_005778296.1">
    <property type="nucleotide sequence ID" value="XM_005778239.1"/>
</dbReference>
<dbReference type="EnsemblProtists" id="EOD25867">
    <property type="protein sequence ID" value="EOD25867"/>
    <property type="gene ID" value="EMIHUDRAFT_100775"/>
</dbReference>
<dbReference type="GO" id="GO:0006626">
    <property type="term" value="P:protein targeting to mitochondrion"/>
    <property type="evidence" value="ECO:0007669"/>
    <property type="project" value="TreeGrafter"/>
</dbReference>
<feature type="compositionally biased region" description="Low complexity" evidence="5">
    <location>
        <begin position="27"/>
        <end position="40"/>
    </location>
</feature>
<evidence type="ECO:0000256" key="1">
    <source>
        <dbReference type="ARBA" id="ARBA00004496"/>
    </source>
</evidence>
<protein>
    <recommendedName>
        <fullName evidence="6">RNA-polymerase II-associated protein 3-like C-terminal domain-containing protein</fullName>
    </recommendedName>
</protein>
<dbReference type="SUPFAM" id="SSF48452">
    <property type="entry name" value="TPR-like"/>
    <property type="match status" value="2"/>
</dbReference>
<dbReference type="InterPro" id="IPR051982">
    <property type="entry name" value="CiliaryAsmbly_MitoImport"/>
</dbReference>
<sequence>MRSIPVEEESSDEEAAEEAAGVGGEEAGAAGEEAGGAAEALPGRALSAAAPVMKRLPIAEVEEEEEEEEEAAAAVSGTAAPGLAAATAAAAAAAAAASAQSEAQCDAAKKLFAAGAYDAAADSYSAALDTLSTTPGGGSRSDDKLRARCLNNRAACQLQLRRFSEAVADCDAVLAFEPRNALHRRAVAREALERYAGALEDCRALQALGAASAEVSASCTRLNRLVEQQRAEDSQGRDAAAAPTPVAPSGSGEADAAAAAAPSLTTEDDQAAAKAKAAAARERGGAAFRRGEFKAAAEAYYEAAKHEPLVHTHFSNLALALLKLEATRHPEPAHAVTAAKRCTELAPSFAKGWFRLGAAQRAKGNLSAACDAFAAGLPHASPDEARDLRRQLAEARKALDCVPAGIEEAGKPAPWAAGGDKARGKVDLAKAVQTAKRVAELAPATQAGPDELLSLGYSAFERSFLQLWARGKASSQRDTDLAAYLGQLPRDARGLAAFVGDAMSEETLSAFVLAAERVMLPRDAVAAAAFLGRLASVRRFELLWMFQGKAESTAATNVLRAAVATSGGDEPAREVATKYGVKL</sequence>
<dbReference type="eggNOG" id="KOG4234">
    <property type="taxonomic scope" value="Eukaryota"/>
</dbReference>
<feature type="compositionally biased region" description="Acidic residues" evidence="5">
    <location>
        <begin position="1"/>
        <end position="17"/>
    </location>
</feature>
<dbReference type="eggNOG" id="KOG0548">
    <property type="taxonomic scope" value="Eukaryota"/>
</dbReference>
<evidence type="ECO:0000313" key="8">
    <source>
        <dbReference type="Proteomes" id="UP000013827"/>
    </source>
</evidence>
<dbReference type="AlphaFoldDB" id="A0A0D3JQT2"/>
<dbReference type="Proteomes" id="UP000013827">
    <property type="component" value="Unassembled WGS sequence"/>
</dbReference>
<dbReference type="STRING" id="2903.R1CT84"/>
<dbReference type="Gene3D" id="1.25.40.10">
    <property type="entry name" value="Tetratricopeptide repeat domain"/>
    <property type="match status" value="2"/>
</dbReference>
<keyword evidence="4" id="KW-0802">TPR repeat</keyword>
<organism evidence="7 8">
    <name type="scientific">Emiliania huxleyi (strain CCMP1516)</name>
    <dbReference type="NCBI Taxonomy" id="280463"/>
    <lineage>
        <taxon>Eukaryota</taxon>
        <taxon>Haptista</taxon>
        <taxon>Haptophyta</taxon>
        <taxon>Prymnesiophyceae</taxon>
        <taxon>Isochrysidales</taxon>
        <taxon>Noelaerhabdaceae</taxon>
        <taxon>Emiliania</taxon>
    </lineage>
</organism>
<dbReference type="Pfam" id="PF13877">
    <property type="entry name" value="RPAP3_C"/>
    <property type="match status" value="1"/>
</dbReference>
<dbReference type="InterPro" id="IPR019734">
    <property type="entry name" value="TPR_rpt"/>
</dbReference>
<dbReference type="PANTHER" id="PTHR45984:SF1">
    <property type="entry name" value="SPAG1 AXONEMAL DYNEIN ASSEMBLY FACTOR"/>
    <property type="match status" value="1"/>
</dbReference>
<dbReference type="GO" id="GO:0005829">
    <property type="term" value="C:cytosol"/>
    <property type="evidence" value="ECO:0007669"/>
    <property type="project" value="TreeGrafter"/>
</dbReference>
<keyword evidence="2" id="KW-0963">Cytoplasm</keyword>
<comment type="subcellular location">
    <subcellularLocation>
        <location evidence="1">Cytoplasm</location>
    </subcellularLocation>
</comment>
<dbReference type="GO" id="GO:0005739">
    <property type="term" value="C:mitochondrion"/>
    <property type="evidence" value="ECO:0007669"/>
    <property type="project" value="TreeGrafter"/>
</dbReference>
<reference evidence="7" key="2">
    <citation type="submission" date="2024-10" db="UniProtKB">
        <authorList>
            <consortium name="EnsemblProtists"/>
        </authorList>
    </citation>
    <scope>IDENTIFICATION</scope>
</reference>
<evidence type="ECO:0000256" key="5">
    <source>
        <dbReference type="SAM" id="MobiDB-lite"/>
    </source>
</evidence>
<proteinExistence type="predicted"/>